<evidence type="ECO:0000256" key="3">
    <source>
        <dbReference type="PROSITE-ProRule" id="PRU00023"/>
    </source>
</evidence>
<accession>A0A8J6P3I5</accession>
<organism evidence="4 5">
    <name type="scientific">Taishania pollutisoli</name>
    <dbReference type="NCBI Taxonomy" id="2766479"/>
    <lineage>
        <taxon>Bacteria</taxon>
        <taxon>Pseudomonadati</taxon>
        <taxon>Bacteroidota</taxon>
        <taxon>Flavobacteriia</taxon>
        <taxon>Flavobacteriales</taxon>
        <taxon>Crocinitomicaceae</taxon>
        <taxon>Taishania</taxon>
    </lineage>
</organism>
<keyword evidence="1" id="KW-0677">Repeat</keyword>
<feature type="repeat" description="ANK" evidence="3">
    <location>
        <begin position="130"/>
        <end position="164"/>
    </location>
</feature>
<reference evidence="4" key="1">
    <citation type="submission" date="2020-09" db="EMBL/GenBank/DDBJ databases">
        <title>Taishania pollutisoli gen. nov., sp. nov., Isolated from Tetrabromobisphenol A-Contaminated Soil.</title>
        <authorList>
            <person name="Chen Q."/>
        </authorList>
    </citation>
    <scope>NUCLEOTIDE SEQUENCE</scope>
    <source>
        <strain evidence="4">CZZ-1</strain>
    </source>
</reference>
<keyword evidence="5" id="KW-1185">Reference proteome</keyword>
<evidence type="ECO:0000256" key="2">
    <source>
        <dbReference type="ARBA" id="ARBA00023043"/>
    </source>
</evidence>
<dbReference type="Proteomes" id="UP000652681">
    <property type="component" value="Unassembled WGS sequence"/>
</dbReference>
<gene>
    <name evidence="4" type="ORF">H9Y05_00015</name>
</gene>
<feature type="repeat" description="ANK" evidence="3">
    <location>
        <begin position="338"/>
        <end position="370"/>
    </location>
</feature>
<dbReference type="GO" id="GO:0004540">
    <property type="term" value="F:RNA nuclease activity"/>
    <property type="evidence" value="ECO:0007669"/>
    <property type="project" value="TreeGrafter"/>
</dbReference>
<dbReference type="Pfam" id="PF13857">
    <property type="entry name" value="Ank_5"/>
    <property type="match status" value="1"/>
</dbReference>
<dbReference type="Pfam" id="PF12796">
    <property type="entry name" value="Ank_2"/>
    <property type="match status" value="1"/>
</dbReference>
<sequence>MFTVHFTRFIGVTTILLSTVSFTFSQKKNDLLDRNFWKEKPTLEVVKKKISEGHDPVAFDANQFDATTLAINTKAPTNVILHLLSIKGNDPNKITHDGRTYMFWAAWQGNLEVMEYLVKNKANMKHLDEKGNSILIFAALNGQKDAKVMDYLAKNGADIETEKSKGGANALLLVSPFLTTMEEVNYFTKKGLDLKATDDKGYNLFAYASNGGNKEFLNQLIQAGVDPKAIAKDGGNAFIKATQGSRQHTNDLNFYHYLESLGINPNNATTDGLNPLHNLARAKDGAVIDYFIAKGVDVNQPNGDGNTPLMLAAAGQQDLEIFNKFFEKGQKLNHKNKEGQTALTYAVMRNSTKVCLLLIGGGASGALKDNDGNNLSYYLIRYYNNKEDYDAKLKMLYTFGFSHNQLQGNGNTLYHIAVQYKNTAVINAISSDKSIAINALNKDGLAPIHLAASSDEDGSLLKLLIELGADKTVVTEFGESAYDLATENELLKANNIDLSFLK</sequence>
<dbReference type="SUPFAM" id="SSF48403">
    <property type="entry name" value="Ankyrin repeat"/>
    <property type="match status" value="2"/>
</dbReference>
<dbReference type="RefSeq" id="WP_163492527.1">
    <property type="nucleotide sequence ID" value="NZ_JACVEL010000001.1"/>
</dbReference>
<proteinExistence type="predicted"/>
<dbReference type="InterPro" id="IPR036770">
    <property type="entry name" value="Ankyrin_rpt-contain_sf"/>
</dbReference>
<feature type="repeat" description="ANK" evidence="3">
    <location>
        <begin position="271"/>
        <end position="303"/>
    </location>
</feature>
<keyword evidence="2 3" id="KW-0040">ANK repeat</keyword>
<feature type="repeat" description="ANK" evidence="3">
    <location>
        <begin position="304"/>
        <end position="337"/>
    </location>
</feature>
<dbReference type="EMBL" id="JACVEL010000001">
    <property type="protein sequence ID" value="MBC9810847.1"/>
    <property type="molecule type" value="Genomic_DNA"/>
</dbReference>
<evidence type="ECO:0000313" key="4">
    <source>
        <dbReference type="EMBL" id="MBC9810847.1"/>
    </source>
</evidence>
<dbReference type="InterPro" id="IPR002110">
    <property type="entry name" value="Ankyrin_rpt"/>
</dbReference>
<evidence type="ECO:0000256" key="1">
    <source>
        <dbReference type="ARBA" id="ARBA00022737"/>
    </source>
</evidence>
<dbReference type="PROSITE" id="PS50088">
    <property type="entry name" value="ANK_REPEAT"/>
    <property type="match status" value="6"/>
</dbReference>
<dbReference type="SMART" id="SM00248">
    <property type="entry name" value="ANK"/>
    <property type="match status" value="8"/>
</dbReference>
<dbReference type="AlphaFoldDB" id="A0A8J6P3I5"/>
<evidence type="ECO:0000313" key="5">
    <source>
        <dbReference type="Proteomes" id="UP000652681"/>
    </source>
</evidence>
<feature type="repeat" description="ANK" evidence="3">
    <location>
        <begin position="443"/>
        <end position="476"/>
    </location>
</feature>
<dbReference type="GO" id="GO:0003723">
    <property type="term" value="F:RNA binding"/>
    <property type="evidence" value="ECO:0007669"/>
    <property type="project" value="TreeGrafter"/>
</dbReference>
<dbReference type="Gene3D" id="1.25.40.20">
    <property type="entry name" value="Ankyrin repeat-containing domain"/>
    <property type="match status" value="3"/>
</dbReference>
<dbReference type="GO" id="GO:0006396">
    <property type="term" value="P:RNA processing"/>
    <property type="evidence" value="ECO:0007669"/>
    <property type="project" value="TreeGrafter"/>
</dbReference>
<name>A0A8J6P3I5_9FLAO</name>
<dbReference type="PANTHER" id="PTHR24141">
    <property type="entry name" value="2-5A-DEPENDENT RIBONUCLEASE"/>
    <property type="match status" value="1"/>
</dbReference>
<protein>
    <submittedName>
        <fullName evidence="4">Ankyrin repeat domain-containing protein</fullName>
    </submittedName>
</protein>
<feature type="repeat" description="ANK" evidence="3">
    <location>
        <begin position="97"/>
        <end position="129"/>
    </location>
</feature>
<dbReference type="PANTHER" id="PTHR24141:SF1">
    <property type="entry name" value="2-5A-DEPENDENT RIBONUCLEASE"/>
    <property type="match status" value="1"/>
</dbReference>
<comment type="caution">
    <text evidence="4">The sequence shown here is derived from an EMBL/GenBank/DDBJ whole genome shotgun (WGS) entry which is preliminary data.</text>
</comment>
<dbReference type="PROSITE" id="PS50297">
    <property type="entry name" value="ANK_REP_REGION"/>
    <property type="match status" value="3"/>
</dbReference>